<proteinExistence type="predicted"/>
<evidence type="ECO:0000313" key="3">
    <source>
        <dbReference type="EMBL" id="KAI0290329.1"/>
    </source>
</evidence>
<feature type="region of interest" description="Disordered" evidence="1">
    <location>
        <begin position="170"/>
        <end position="189"/>
    </location>
</feature>
<organism evidence="3 4">
    <name type="scientific">Multifurca ochricompacta</name>
    <dbReference type="NCBI Taxonomy" id="376703"/>
    <lineage>
        <taxon>Eukaryota</taxon>
        <taxon>Fungi</taxon>
        <taxon>Dikarya</taxon>
        <taxon>Basidiomycota</taxon>
        <taxon>Agaricomycotina</taxon>
        <taxon>Agaricomycetes</taxon>
        <taxon>Russulales</taxon>
        <taxon>Russulaceae</taxon>
        <taxon>Multifurca</taxon>
    </lineage>
</organism>
<comment type="caution">
    <text evidence="3">The sequence shown here is derived from an EMBL/GenBank/DDBJ whole genome shotgun (WGS) entry which is preliminary data.</text>
</comment>
<protein>
    <submittedName>
        <fullName evidence="3">Uncharacterized protein</fullName>
    </submittedName>
</protein>
<keyword evidence="4" id="KW-1185">Reference proteome</keyword>
<feature type="region of interest" description="Disordered" evidence="1">
    <location>
        <begin position="1"/>
        <end position="33"/>
    </location>
</feature>
<feature type="transmembrane region" description="Helical" evidence="2">
    <location>
        <begin position="42"/>
        <end position="63"/>
    </location>
</feature>
<reference evidence="3" key="1">
    <citation type="journal article" date="2022" name="New Phytol.">
        <title>Evolutionary transition to the ectomycorrhizal habit in the genomes of a hyperdiverse lineage of mushroom-forming fungi.</title>
        <authorList>
            <person name="Looney B."/>
            <person name="Miyauchi S."/>
            <person name="Morin E."/>
            <person name="Drula E."/>
            <person name="Courty P.E."/>
            <person name="Kohler A."/>
            <person name="Kuo A."/>
            <person name="LaButti K."/>
            <person name="Pangilinan J."/>
            <person name="Lipzen A."/>
            <person name="Riley R."/>
            <person name="Andreopoulos W."/>
            <person name="He G."/>
            <person name="Johnson J."/>
            <person name="Nolan M."/>
            <person name="Tritt A."/>
            <person name="Barry K.W."/>
            <person name="Grigoriev I.V."/>
            <person name="Nagy L.G."/>
            <person name="Hibbett D."/>
            <person name="Henrissat B."/>
            <person name="Matheny P.B."/>
            <person name="Labbe J."/>
            <person name="Martin F.M."/>
        </authorList>
    </citation>
    <scope>NUCLEOTIDE SEQUENCE</scope>
    <source>
        <strain evidence="3">BPL690</strain>
    </source>
</reference>
<sequence length="242" mass="25349">MSTPSSSPPSPPTSSFSPGPAPSNSGSTPGILGPGNNPPTSLYLYTFVATLSLLFVIFGILVARSVRLRRRRNAAVLAAIAAGTYVPPSTRNGRKIDGPLAPKPVLWEAHLSSPLPLDVSHVEKGWADIFPIAGATLVPDATPTPNTPDDDLTSWSRSTSWRSRLRRISSLISGPGRRPSNPPLTPALNDPPALPLLPALPSAPVHLAVLISMPVPPPRGTLHRSNSGPPIVEFGVTHVAQA</sequence>
<dbReference type="AlphaFoldDB" id="A0AAD4QIY6"/>
<dbReference type="Proteomes" id="UP001203297">
    <property type="component" value="Unassembled WGS sequence"/>
</dbReference>
<evidence type="ECO:0000313" key="4">
    <source>
        <dbReference type="Proteomes" id="UP001203297"/>
    </source>
</evidence>
<gene>
    <name evidence="3" type="ORF">B0F90DRAFT_1825192</name>
</gene>
<evidence type="ECO:0000256" key="2">
    <source>
        <dbReference type="SAM" id="Phobius"/>
    </source>
</evidence>
<keyword evidence="2" id="KW-0812">Transmembrane</keyword>
<dbReference type="EMBL" id="WTXG01000229">
    <property type="protein sequence ID" value="KAI0290329.1"/>
    <property type="molecule type" value="Genomic_DNA"/>
</dbReference>
<keyword evidence="2" id="KW-1133">Transmembrane helix</keyword>
<name>A0AAD4QIY6_9AGAM</name>
<evidence type="ECO:0000256" key="1">
    <source>
        <dbReference type="SAM" id="MobiDB-lite"/>
    </source>
</evidence>
<keyword evidence="2" id="KW-0472">Membrane</keyword>
<feature type="compositionally biased region" description="Pro residues" evidence="1">
    <location>
        <begin position="1"/>
        <end position="12"/>
    </location>
</feature>
<accession>A0AAD4QIY6</accession>